<evidence type="ECO:0000256" key="1">
    <source>
        <dbReference type="ARBA" id="ARBA00005598"/>
    </source>
</evidence>
<dbReference type="PANTHER" id="PTHR11034">
    <property type="entry name" value="N-MYC DOWNSTREAM REGULATED"/>
    <property type="match status" value="1"/>
</dbReference>
<dbReference type="Proteomes" id="UP000549394">
    <property type="component" value="Unassembled WGS sequence"/>
</dbReference>
<gene>
    <name evidence="2" type="ORF">DGYR_LOCUS6053</name>
</gene>
<dbReference type="SUPFAM" id="SSF53474">
    <property type="entry name" value="alpha/beta-Hydrolases"/>
    <property type="match status" value="1"/>
</dbReference>
<dbReference type="OrthoDB" id="741027at2759"/>
<dbReference type="AlphaFoldDB" id="A0A7I8VP98"/>
<comment type="caution">
    <text evidence="2">The sequence shown here is derived from an EMBL/GenBank/DDBJ whole genome shotgun (WGS) entry which is preliminary data.</text>
</comment>
<keyword evidence="3" id="KW-1185">Reference proteome</keyword>
<reference evidence="2 3" key="1">
    <citation type="submission" date="2020-08" db="EMBL/GenBank/DDBJ databases">
        <authorList>
            <person name="Hejnol A."/>
        </authorList>
    </citation>
    <scope>NUCLEOTIDE SEQUENCE [LARGE SCALE GENOMIC DNA]</scope>
</reference>
<name>A0A7I8VP98_9ANNE</name>
<comment type="similarity">
    <text evidence="1">Belongs to the NDRG family.</text>
</comment>
<dbReference type="Gene3D" id="3.40.50.1820">
    <property type="entry name" value="alpha/beta hydrolase"/>
    <property type="match status" value="1"/>
</dbReference>
<evidence type="ECO:0000313" key="3">
    <source>
        <dbReference type="Proteomes" id="UP000549394"/>
    </source>
</evidence>
<dbReference type="EMBL" id="CAJFCJ010000007">
    <property type="protein sequence ID" value="CAD5117534.1"/>
    <property type="molecule type" value="Genomic_DNA"/>
</dbReference>
<dbReference type="InterPro" id="IPR004142">
    <property type="entry name" value="NDRG"/>
</dbReference>
<dbReference type="Pfam" id="PF03096">
    <property type="entry name" value="Ndr"/>
    <property type="match status" value="1"/>
</dbReference>
<protein>
    <submittedName>
        <fullName evidence="2">DgyrCDS6299</fullName>
    </submittedName>
</protein>
<accession>A0A7I8VP98</accession>
<dbReference type="InterPro" id="IPR029058">
    <property type="entry name" value="AB_hydrolase_fold"/>
</dbReference>
<sequence>MDKLAEMIWFIMEHYNIDRFIGFGSGAGGNILCRFALSHPDKVEGLILINCTASKAGWTEWAYQKMNIYHLCRGRLTDGVEEYLLWHWFGTKTVDTNYDLVNAYSTYIKHINPYNLGHLIDSYVKRTDLDIVREVLPSKKKAARMIRCPVMLVTSDHSPHLNDTVAMNARLDPTNSTWIKYDCGGLVLEEQPGKLTESLRLFLQGMGYVPSLRKTQLAPRNFEFHYLPRGAASSSSSSKKVDSNPASVYVIGNATRV</sequence>
<proteinExistence type="inferred from homology"/>
<evidence type="ECO:0000313" key="2">
    <source>
        <dbReference type="EMBL" id="CAD5117534.1"/>
    </source>
</evidence>
<organism evidence="2 3">
    <name type="scientific">Dimorphilus gyrociliatus</name>
    <dbReference type="NCBI Taxonomy" id="2664684"/>
    <lineage>
        <taxon>Eukaryota</taxon>
        <taxon>Metazoa</taxon>
        <taxon>Spiralia</taxon>
        <taxon>Lophotrochozoa</taxon>
        <taxon>Annelida</taxon>
        <taxon>Polychaeta</taxon>
        <taxon>Polychaeta incertae sedis</taxon>
        <taxon>Dinophilidae</taxon>
        <taxon>Dimorphilus</taxon>
    </lineage>
</organism>